<dbReference type="SUPFAM" id="SSF51556">
    <property type="entry name" value="Metallo-dependent hydrolases"/>
    <property type="match status" value="1"/>
</dbReference>
<dbReference type="Gene3D" id="3.30.110.90">
    <property type="entry name" value="Amidohydrolase"/>
    <property type="match status" value="1"/>
</dbReference>
<dbReference type="InterPro" id="IPR011059">
    <property type="entry name" value="Metal-dep_hydrolase_composite"/>
</dbReference>
<comment type="caution">
    <text evidence="4">The sequence shown here is derived from an EMBL/GenBank/DDBJ whole genome shotgun (WGS) entry which is preliminary data.</text>
</comment>
<name>A0A318D524_9GAMM</name>
<feature type="chain" id="PRO_5016422486" evidence="2">
    <location>
        <begin position="22"/>
        <end position="1064"/>
    </location>
</feature>
<dbReference type="InterPro" id="IPR006680">
    <property type="entry name" value="Amidohydro-rel"/>
</dbReference>
<evidence type="ECO:0000313" key="4">
    <source>
        <dbReference type="EMBL" id="PXF64422.1"/>
    </source>
</evidence>
<dbReference type="Pfam" id="PF01979">
    <property type="entry name" value="Amidohydro_1"/>
    <property type="match status" value="1"/>
</dbReference>
<dbReference type="InterPro" id="IPR011659">
    <property type="entry name" value="WD40"/>
</dbReference>
<reference evidence="4 5" key="1">
    <citation type="submission" date="2018-05" db="EMBL/GenBank/DDBJ databases">
        <title>Kangiella spongicola genome sequence.</title>
        <authorList>
            <person name="Maclea K.S."/>
            <person name="Goen A.E."/>
            <person name="Kelley C."/>
            <person name="Underriner A."/>
            <person name="Silverwood T."/>
            <person name="Trachtenberg A.M."/>
        </authorList>
    </citation>
    <scope>NUCLEOTIDE SEQUENCE [LARGE SCALE GENOMIC DNA]</scope>
    <source>
        <strain evidence="4 5">ATCC BAA-2076</strain>
    </source>
</reference>
<dbReference type="Gene3D" id="1.20.58.520">
    <property type="entry name" value="Amidohydrolase"/>
    <property type="match status" value="1"/>
</dbReference>
<organism evidence="4 5">
    <name type="scientific">Kangiella spongicola</name>
    <dbReference type="NCBI Taxonomy" id="796379"/>
    <lineage>
        <taxon>Bacteria</taxon>
        <taxon>Pseudomonadati</taxon>
        <taxon>Pseudomonadota</taxon>
        <taxon>Gammaproteobacteria</taxon>
        <taxon>Kangiellales</taxon>
        <taxon>Kangiellaceae</taxon>
        <taxon>Kangiella</taxon>
    </lineage>
</organism>
<comment type="similarity">
    <text evidence="1">Belongs to the TolB family.</text>
</comment>
<feature type="signal peptide" evidence="2">
    <location>
        <begin position="1"/>
        <end position="21"/>
    </location>
</feature>
<evidence type="ECO:0000259" key="3">
    <source>
        <dbReference type="Pfam" id="PF01979"/>
    </source>
</evidence>
<gene>
    <name evidence="4" type="ORF">DL796_04590</name>
</gene>
<dbReference type="GO" id="GO:0016810">
    <property type="term" value="F:hydrolase activity, acting on carbon-nitrogen (but not peptide) bonds"/>
    <property type="evidence" value="ECO:0007669"/>
    <property type="project" value="InterPro"/>
</dbReference>
<dbReference type="SUPFAM" id="SSF82171">
    <property type="entry name" value="DPP6 N-terminal domain-like"/>
    <property type="match status" value="2"/>
</dbReference>
<accession>A0A318D524</accession>
<dbReference type="InterPro" id="IPR032466">
    <property type="entry name" value="Metal_Hydrolase"/>
</dbReference>
<proteinExistence type="inferred from homology"/>
<dbReference type="InterPro" id="IPR011042">
    <property type="entry name" value="6-blade_b-propeller_TolB-like"/>
</dbReference>
<dbReference type="Proteomes" id="UP000247689">
    <property type="component" value="Unassembled WGS sequence"/>
</dbReference>
<keyword evidence="4" id="KW-0378">Hydrolase</keyword>
<dbReference type="Pfam" id="PF07676">
    <property type="entry name" value="PD40"/>
    <property type="match status" value="3"/>
</dbReference>
<dbReference type="RefSeq" id="WP_110200416.1">
    <property type="nucleotide sequence ID" value="NZ_QICH01000001.1"/>
</dbReference>
<evidence type="ECO:0000256" key="1">
    <source>
        <dbReference type="ARBA" id="ARBA00009820"/>
    </source>
</evidence>
<sequence length="1064" mass="117414">MYKYSMISGLLAVSLGFAAQADEKKEAVKWDVNNPPGEAIYADLNVTEGTWMNLDVSPDGKTIAFDLLGDIYTMPMSGGKATNITNSMAWDMQPDFSPDGSQIAFTSDQGGGDNIWVMDTDGSDQYQVTKESFRLLNNPKWSPDGDYIVARKHFTGTRSLGAGEIWLYHKSGGSGVQLNKRPNEQKDLGEPAFTPDGQYVLYSRDSTPGGYFEYSKDSTKQIYKVYAIDRDTGKTETWIDGPGGAVRPEPSPNGKYIAFVRRISGKSALFLQDRKTGAEFPIYKDLERDMQETWAIHGVYPNFSWTPDSEQIVFWAKGKLHKIDVESKEVAEIPFEINDRREMRAAVKQTNPAFEENFNAKMLRWLQVSPDGDQAIFQSLGKIYKVSLPNGKPKRLTRQNDHFELYPRYSADGKRIIYTTWDDEKLGTVRVVSSRGGKGKVISQQPGHYTNPSLSPDGEFAVYKAVGGGYITSPLYSNDTGIFSVNLDDETVTKVSDSGSSPFFAGDSNRVFFSTSKRNGETYSSKLVSTDLDGNNQQEHYSGNWISDFAVSPDQKWLAFTQRYQVYVTPFVKSGKAITTGPAARNLPVQKFSTFAGSNLAWSEDSTELSWSLGPTLYQQKLAEKFDFLAEDGKASAEAARETVIEMPVKAEVPKGVTALVGAKILTMEGTQVIEDGVVVVENNRIKAVGKRGDVSIPSGAKSIDVSGKTIIPGLVDVHWHGAYANGQIQPETNWSALASLAFGVTTTHNPSADTEAVFSASEMQKAGLITAPRIFSTGTILYGANHYITAEVDGIDDATGHLERMKAAGAFSVKSYNQPRREQRQQVLEAARKTGLLVVPEGGSLFMHNMSMIIDGHTTIEHSIPVANVYDDVKQLWSQADTDYVPTLGVAYGGIWGERYWYDKTDVWKHPLLSKFVPREVLEPASRRRFKAPDEDYNHVNNAHVAKQLRDLGVNVLLGAHGQREGLAAHWELWMFGQGGMTPLEALQAGTIDGAKMLGMDSEIGSIKAGKLADLVVLDADPMENLRNSDKVNMVMLNGKLYDAATMNQIAPTEKARKPFFFE</sequence>
<dbReference type="Gene3D" id="3.40.50.10910">
    <property type="entry name" value="Amidohydrolase"/>
    <property type="match status" value="1"/>
</dbReference>
<keyword evidence="2" id="KW-0732">Signal</keyword>
<protein>
    <submittedName>
        <fullName evidence="4">Amidohydrolase</fullName>
    </submittedName>
</protein>
<dbReference type="PANTHER" id="PTHR36842:SF1">
    <property type="entry name" value="PROTEIN TOLB"/>
    <property type="match status" value="1"/>
</dbReference>
<dbReference type="OrthoDB" id="9758793at2"/>
<dbReference type="PANTHER" id="PTHR36842">
    <property type="entry name" value="PROTEIN TOLB HOMOLOG"/>
    <property type="match status" value="1"/>
</dbReference>
<dbReference type="Gene3D" id="2.30.40.10">
    <property type="entry name" value="Urease, subunit C, domain 1"/>
    <property type="match status" value="1"/>
</dbReference>
<feature type="domain" description="Amidohydrolase-related" evidence="3">
    <location>
        <begin position="936"/>
        <end position="1042"/>
    </location>
</feature>
<dbReference type="SUPFAM" id="SSF51338">
    <property type="entry name" value="Composite domain of metallo-dependent hydrolases"/>
    <property type="match status" value="1"/>
</dbReference>
<evidence type="ECO:0000313" key="5">
    <source>
        <dbReference type="Proteomes" id="UP000247689"/>
    </source>
</evidence>
<dbReference type="AlphaFoldDB" id="A0A318D524"/>
<dbReference type="Gene3D" id="2.120.10.30">
    <property type="entry name" value="TolB, C-terminal domain"/>
    <property type="match status" value="2"/>
</dbReference>
<keyword evidence="5" id="KW-1185">Reference proteome</keyword>
<evidence type="ECO:0000256" key="2">
    <source>
        <dbReference type="SAM" id="SignalP"/>
    </source>
</evidence>
<dbReference type="EMBL" id="QICH01000001">
    <property type="protein sequence ID" value="PXF64422.1"/>
    <property type="molecule type" value="Genomic_DNA"/>
</dbReference>